<proteinExistence type="predicted"/>
<feature type="compositionally biased region" description="Basic residues" evidence="1">
    <location>
        <begin position="172"/>
        <end position="182"/>
    </location>
</feature>
<accession>A0A0D9QTW5</accession>
<dbReference type="EMBL" id="KQ001652">
    <property type="protein sequence ID" value="KJP89366.1"/>
    <property type="molecule type" value="Genomic_DNA"/>
</dbReference>
<dbReference type="OrthoDB" id="387618at2759"/>
<protein>
    <submittedName>
        <fullName evidence="2">Uncharacterized protein</fullName>
    </submittedName>
</protein>
<gene>
    <name evidence="2" type="ORF">AK88_01032</name>
</gene>
<dbReference type="OMA" id="KPRHMYV"/>
<feature type="compositionally biased region" description="Basic and acidic residues" evidence="1">
    <location>
        <begin position="37"/>
        <end position="50"/>
    </location>
</feature>
<dbReference type="GeneID" id="24266346"/>
<evidence type="ECO:0000313" key="2">
    <source>
        <dbReference type="EMBL" id="KJP89366.1"/>
    </source>
</evidence>
<sequence>MSDVPQEEEESTKVAAAEGEVTEEGGSDAGNVNSEGWHSEERAEDAAREAKKVRKSLSKAGKAAKGESQKKKAKKKAKKKDKEVTKKKAKKAAKNVAAKEAKAMGKRKKGESSPMDDTSLTESEDELYNDDNLFMPKALKKKAHKKSNKKSKTNDQKGKQMTNQISKTNHEKSKKKKKNKMKSKFCTAECLPLDHYEEAREKELASYATSGFKKYLVFLKNYKTTVGVEDTVVSKKPRHMYV</sequence>
<evidence type="ECO:0000256" key="1">
    <source>
        <dbReference type="SAM" id="MobiDB-lite"/>
    </source>
</evidence>
<evidence type="ECO:0000313" key="3">
    <source>
        <dbReference type="Proteomes" id="UP000054561"/>
    </source>
</evidence>
<keyword evidence="3" id="KW-1185">Reference proteome</keyword>
<dbReference type="VEuPathDB" id="PlasmoDB:AK88_01032"/>
<dbReference type="RefSeq" id="XP_012334093.1">
    <property type="nucleotide sequence ID" value="XM_012478670.1"/>
</dbReference>
<feature type="compositionally biased region" description="Acidic residues" evidence="1">
    <location>
        <begin position="1"/>
        <end position="10"/>
    </location>
</feature>
<feature type="compositionally biased region" description="Basic residues" evidence="1">
    <location>
        <begin position="138"/>
        <end position="151"/>
    </location>
</feature>
<reference evidence="2 3" key="1">
    <citation type="submission" date="2014-03" db="EMBL/GenBank/DDBJ databases">
        <title>The Genome Sequence of Plasmodium fragile nilgiri.</title>
        <authorList>
            <consortium name="The Broad Institute Genomics Platform"/>
            <consortium name="The Broad Institute Genome Sequencing Center for Infectious Disease"/>
            <person name="Neafsey D."/>
            <person name="Duraisingh M."/>
            <person name="Young S.K."/>
            <person name="Zeng Q."/>
            <person name="Gargeya S."/>
            <person name="Abouelleil A."/>
            <person name="Alvarado L."/>
            <person name="Chapman S.B."/>
            <person name="Gainer-Dewar J."/>
            <person name="Goldberg J."/>
            <person name="Griggs A."/>
            <person name="Gujja S."/>
            <person name="Hansen M."/>
            <person name="Howarth C."/>
            <person name="Imamovic A."/>
            <person name="Larimer J."/>
            <person name="Pearson M."/>
            <person name="Poon T.W."/>
            <person name="Priest M."/>
            <person name="Roberts A."/>
            <person name="Saif S."/>
            <person name="Shea T."/>
            <person name="Sykes S."/>
            <person name="Wortman J."/>
            <person name="Nusbaum C."/>
            <person name="Birren B."/>
        </authorList>
    </citation>
    <scope>NUCLEOTIDE SEQUENCE [LARGE SCALE GENOMIC DNA]</scope>
    <source>
        <strain evidence="3">nilgiri</strain>
    </source>
</reference>
<dbReference type="Proteomes" id="UP000054561">
    <property type="component" value="Unassembled WGS sequence"/>
</dbReference>
<name>A0A0D9QTW5_PLAFR</name>
<feature type="region of interest" description="Disordered" evidence="1">
    <location>
        <begin position="1"/>
        <end position="182"/>
    </location>
</feature>
<organism evidence="2 3">
    <name type="scientific">Plasmodium fragile</name>
    <dbReference type="NCBI Taxonomy" id="5857"/>
    <lineage>
        <taxon>Eukaryota</taxon>
        <taxon>Sar</taxon>
        <taxon>Alveolata</taxon>
        <taxon>Apicomplexa</taxon>
        <taxon>Aconoidasida</taxon>
        <taxon>Haemosporida</taxon>
        <taxon>Plasmodiidae</taxon>
        <taxon>Plasmodium</taxon>
        <taxon>Plasmodium (Plasmodium)</taxon>
    </lineage>
</organism>
<dbReference type="AlphaFoldDB" id="A0A0D9QTW5"/>